<reference evidence="2" key="1">
    <citation type="journal article" date="2020" name="Nature">
        <title>Giant virus diversity and host interactions through global metagenomics.</title>
        <authorList>
            <person name="Schulz F."/>
            <person name="Roux S."/>
            <person name="Paez-Espino D."/>
            <person name="Jungbluth S."/>
            <person name="Walsh D.A."/>
            <person name="Denef V.J."/>
            <person name="McMahon K.D."/>
            <person name="Konstantinidis K.T."/>
            <person name="Eloe-Fadrosh E.A."/>
            <person name="Kyrpides N.C."/>
            <person name="Woyke T."/>
        </authorList>
    </citation>
    <scope>NUCLEOTIDE SEQUENCE</scope>
    <source>
        <strain evidence="2">GVMAG-M-3300023174-137</strain>
    </source>
</reference>
<organism evidence="2">
    <name type="scientific">viral metagenome</name>
    <dbReference type="NCBI Taxonomy" id="1070528"/>
    <lineage>
        <taxon>unclassified sequences</taxon>
        <taxon>metagenomes</taxon>
        <taxon>organismal metagenomes</taxon>
    </lineage>
</organism>
<dbReference type="EMBL" id="MN739580">
    <property type="protein sequence ID" value="QHT14169.1"/>
    <property type="molecule type" value="Genomic_DNA"/>
</dbReference>
<evidence type="ECO:0000313" key="2">
    <source>
        <dbReference type="EMBL" id="QHT14169.1"/>
    </source>
</evidence>
<keyword evidence="1" id="KW-0472">Membrane</keyword>
<feature type="transmembrane region" description="Helical" evidence="1">
    <location>
        <begin position="20"/>
        <end position="42"/>
    </location>
</feature>
<sequence>MLLYIILFIVLQPNILTKKFGLINISDILLRSFVFIIIIFVFKQYEEGFQISEGPIRKGIQISGDAESLQLVGTRVNLLYTKVIKYISDVVNYTATSGLPQFFNNIPTYNV</sequence>
<evidence type="ECO:0000256" key="1">
    <source>
        <dbReference type="SAM" id="Phobius"/>
    </source>
</evidence>
<proteinExistence type="predicted"/>
<accession>A0A6C0DDY0</accession>
<dbReference type="AlphaFoldDB" id="A0A6C0DDY0"/>
<name>A0A6C0DDY0_9ZZZZ</name>
<protein>
    <submittedName>
        <fullName evidence="2">Uncharacterized protein</fullName>
    </submittedName>
</protein>
<keyword evidence="1" id="KW-0812">Transmembrane</keyword>
<keyword evidence="1" id="KW-1133">Transmembrane helix</keyword>